<evidence type="ECO:0000313" key="4">
    <source>
        <dbReference type="Proteomes" id="UP001596548"/>
    </source>
</evidence>
<protein>
    <submittedName>
        <fullName evidence="3">Tyrosine-type recombinase/integrase</fullName>
    </submittedName>
</protein>
<dbReference type="PANTHER" id="PTHR30349:SF64">
    <property type="entry name" value="PROPHAGE INTEGRASE INTD-RELATED"/>
    <property type="match status" value="1"/>
</dbReference>
<comment type="caution">
    <text evidence="3">The sequence shown here is derived from an EMBL/GenBank/DDBJ whole genome shotgun (WGS) entry which is preliminary data.</text>
</comment>
<dbReference type="RefSeq" id="WP_378970203.1">
    <property type="nucleotide sequence ID" value="NZ_JBHTBJ010000013.1"/>
</dbReference>
<accession>A0ABW2HSY3</accession>
<proteinExistence type="predicted"/>
<dbReference type="InterPro" id="IPR011010">
    <property type="entry name" value="DNA_brk_join_enz"/>
</dbReference>
<feature type="domain" description="Tyr recombinase" evidence="2">
    <location>
        <begin position="110"/>
        <end position="275"/>
    </location>
</feature>
<dbReference type="PROSITE" id="PS51898">
    <property type="entry name" value="TYR_RECOMBINASE"/>
    <property type="match status" value="1"/>
</dbReference>
<dbReference type="PANTHER" id="PTHR30349">
    <property type="entry name" value="PHAGE INTEGRASE-RELATED"/>
    <property type="match status" value="1"/>
</dbReference>
<dbReference type="InterPro" id="IPR013762">
    <property type="entry name" value="Integrase-like_cat_sf"/>
</dbReference>
<evidence type="ECO:0000259" key="2">
    <source>
        <dbReference type="PROSITE" id="PS51898"/>
    </source>
</evidence>
<reference evidence="4" key="1">
    <citation type="journal article" date="2019" name="Int. J. Syst. Evol. Microbiol.">
        <title>The Global Catalogue of Microorganisms (GCM) 10K type strain sequencing project: providing services to taxonomists for standard genome sequencing and annotation.</title>
        <authorList>
            <consortium name="The Broad Institute Genomics Platform"/>
            <consortium name="The Broad Institute Genome Sequencing Center for Infectious Disease"/>
            <person name="Wu L."/>
            <person name="Ma J."/>
        </authorList>
    </citation>
    <scope>NUCLEOTIDE SEQUENCE [LARGE SCALE GENOMIC DNA]</scope>
    <source>
        <strain evidence="4">XZYJT-10</strain>
    </source>
</reference>
<gene>
    <name evidence="3" type="ORF">ACFQS1_19595</name>
</gene>
<dbReference type="Gene3D" id="1.10.443.10">
    <property type="entry name" value="Intergrase catalytic core"/>
    <property type="match status" value="1"/>
</dbReference>
<dbReference type="InterPro" id="IPR050090">
    <property type="entry name" value="Tyrosine_recombinase_XerCD"/>
</dbReference>
<evidence type="ECO:0000256" key="1">
    <source>
        <dbReference type="ARBA" id="ARBA00023172"/>
    </source>
</evidence>
<dbReference type="EMBL" id="JBHTBJ010000013">
    <property type="protein sequence ID" value="MFC7276202.1"/>
    <property type="molecule type" value="Genomic_DNA"/>
</dbReference>
<evidence type="ECO:0000313" key="3">
    <source>
        <dbReference type="EMBL" id="MFC7276202.1"/>
    </source>
</evidence>
<dbReference type="SUPFAM" id="SSF56349">
    <property type="entry name" value="DNA breaking-rejoining enzymes"/>
    <property type="match status" value="1"/>
</dbReference>
<name>A0ABW2HSY3_9ACTN</name>
<dbReference type="Proteomes" id="UP001596548">
    <property type="component" value="Unassembled WGS sequence"/>
</dbReference>
<sequence length="281" mass="32143">MTDLINDYERHLRRLDRSPNTIKFYIRVLRQADQDLPCGLASANTEELEDWLFTPSPHRRGGPRRGKTTRSHYVRILKGWGKWSVDPKTPERIRRNFDATADLPDIKPAKTKPRPTREEILATLTRQVPAPWLAWILLGAYGGLRCCEISRLDRSDVTEDRIWLHGKGDKERYVPTHPLIWEAIKELPAGPVAVDRDGVTRLTEDQVSHRGNHQIRRAVGAGITSMHKLRHRFATRAFDATQDVFAVQELVGHADANMTRRYVEVNRDRMQAAVASLPVAV</sequence>
<keyword evidence="4" id="KW-1185">Reference proteome</keyword>
<keyword evidence="1" id="KW-0233">DNA recombination</keyword>
<dbReference type="InterPro" id="IPR002104">
    <property type="entry name" value="Integrase_catalytic"/>
</dbReference>
<organism evidence="3 4">
    <name type="scientific">Paractinoplanes rhizophilus</name>
    <dbReference type="NCBI Taxonomy" id="1416877"/>
    <lineage>
        <taxon>Bacteria</taxon>
        <taxon>Bacillati</taxon>
        <taxon>Actinomycetota</taxon>
        <taxon>Actinomycetes</taxon>
        <taxon>Micromonosporales</taxon>
        <taxon>Micromonosporaceae</taxon>
        <taxon>Paractinoplanes</taxon>
    </lineage>
</organism>
<dbReference type="Pfam" id="PF00589">
    <property type="entry name" value="Phage_integrase"/>
    <property type="match status" value="1"/>
</dbReference>